<proteinExistence type="predicted"/>
<name>A0A8J6QZK4_9BACT</name>
<dbReference type="Proteomes" id="UP000632828">
    <property type="component" value="Unassembled WGS sequence"/>
</dbReference>
<dbReference type="PANTHER" id="PTHR30093:SF7">
    <property type="entry name" value="MSHA MAJOR PILIN SUBUNIT MSHA"/>
    <property type="match status" value="1"/>
</dbReference>
<dbReference type="PANTHER" id="PTHR30093">
    <property type="entry name" value="GENERAL SECRETION PATHWAY PROTEIN G"/>
    <property type="match status" value="1"/>
</dbReference>
<protein>
    <submittedName>
        <fullName evidence="2">Type II secretion system protein</fullName>
    </submittedName>
</protein>
<keyword evidence="1" id="KW-0812">Transmembrane</keyword>
<gene>
    <name evidence="2" type="ORF">ICT70_12080</name>
</gene>
<sequence>MKNQQGFTLIELVVVIVILGILAAVAVPKFVDMQVDARKATINGMYGAVQSAASLARAQALVKDQAGTVGTIQMDGGNVGLVFGYPSRVTIEDAVNAEGFFFVAGAGATDPSYFYLGSDATRTNCRVSYVEAANATTPPDIDITDACL</sequence>
<evidence type="ECO:0000313" key="3">
    <source>
        <dbReference type="Proteomes" id="UP000632828"/>
    </source>
</evidence>
<evidence type="ECO:0000313" key="2">
    <source>
        <dbReference type="EMBL" id="MBD1401412.1"/>
    </source>
</evidence>
<comment type="caution">
    <text evidence="2">The sequence shown here is derived from an EMBL/GenBank/DDBJ whole genome shotgun (WGS) entry which is preliminary data.</text>
</comment>
<dbReference type="Pfam" id="PF07963">
    <property type="entry name" value="N_methyl"/>
    <property type="match status" value="1"/>
</dbReference>
<keyword evidence="3" id="KW-1185">Reference proteome</keyword>
<dbReference type="Gene3D" id="3.30.700.10">
    <property type="entry name" value="Glycoprotein, Type 4 Pilin"/>
    <property type="match status" value="1"/>
</dbReference>
<dbReference type="AlphaFoldDB" id="A0A8J6QZK4"/>
<keyword evidence="1" id="KW-0472">Membrane</keyword>
<keyword evidence="1" id="KW-1133">Transmembrane helix</keyword>
<dbReference type="InterPro" id="IPR045584">
    <property type="entry name" value="Pilin-like"/>
</dbReference>
<feature type="transmembrane region" description="Helical" evidence="1">
    <location>
        <begin position="6"/>
        <end position="31"/>
    </location>
</feature>
<dbReference type="EMBL" id="JACWUN010000015">
    <property type="protein sequence ID" value="MBD1401412.1"/>
    <property type="molecule type" value="Genomic_DNA"/>
</dbReference>
<evidence type="ECO:0000256" key="1">
    <source>
        <dbReference type="SAM" id="Phobius"/>
    </source>
</evidence>
<dbReference type="PROSITE" id="PS00409">
    <property type="entry name" value="PROKAR_NTER_METHYL"/>
    <property type="match status" value="1"/>
</dbReference>
<dbReference type="InterPro" id="IPR012902">
    <property type="entry name" value="N_methyl_site"/>
</dbReference>
<dbReference type="NCBIfam" id="TIGR02532">
    <property type="entry name" value="IV_pilin_GFxxxE"/>
    <property type="match status" value="1"/>
</dbReference>
<reference evidence="2" key="1">
    <citation type="submission" date="2020-09" db="EMBL/GenBank/DDBJ databases">
        <title>Pelobacter alkaliphilus sp. nov., a novel anaerobic arsenate-reducing bacterium from terrestrial mud volcano.</title>
        <authorList>
            <person name="Khomyakova M.A."/>
            <person name="Merkel A.Y."/>
            <person name="Slobodkin A.I."/>
        </authorList>
    </citation>
    <scope>NUCLEOTIDE SEQUENCE</scope>
    <source>
        <strain evidence="2">M08fum</strain>
    </source>
</reference>
<dbReference type="RefSeq" id="WP_191157010.1">
    <property type="nucleotide sequence ID" value="NZ_JACWUN010000015.1"/>
</dbReference>
<dbReference type="SUPFAM" id="SSF54523">
    <property type="entry name" value="Pili subunits"/>
    <property type="match status" value="1"/>
</dbReference>
<organism evidence="2 3">
    <name type="scientific">Pelovirga terrestris</name>
    <dbReference type="NCBI Taxonomy" id="2771352"/>
    <lineage>
        <taxon>Bacteria</taxon>
        <taxon>Pseudomonadati</taxon>
        <taxon>Thermodesulfobacteriota</taxon>
        <taxon>Desulfuromonadia</taxon>
        <taxon>Geobacterales</taxon>
        <taxon>Geobacteraceae</taxon>
        <taxon>Pelovirga</taxon>
    </lineage>
</organism>
<accession>A0A8J6QZK4</accession>